<dbReference type="FunCoup" id="B4MV33">
    <property type="interactions" value="2"/>
</dbReference>
<dbReference type="OrthoDB" id="509138at2759"/>
<keyword evidence="3 8" id="KW-0812">Transmembrane</keyword>
<dbReference type="AlphaFoldDB" id="B4MV33"/>
<dbReference type="HOGENOM" id="CLU_659332_0_0_1"/>
<feature type="transmembrane region" description="Helical" evidence="8">
    <location>
        <begin position="205"/>
        <end position="225"/>
    </location>
</feature>
<evidence type="ECO:0000256" key="3">
    <source>
        <dbReference type="ARBA" id="ARBA00022692"/>
    </source>
</evidence>
<dbReference type="EMBL" id="CH963857">
    <property type="protein sequence ID" value="EDW76378.2"/>
    <property type="molecule type" value="Genomic_DNA"/>
</dbReference>
<keyword evidence="5 8" id="KW-1133">Transmembrane helix</keyword>
<organism evidence="9 10">
    <name type="scientific">Drosophila willistoni</name>
    <name type="common">Fruit fly</name>
    <dbReference type="NCBI Taxonomy" id="7260"/>
    <lineage>
        <taxon>Eukaryota</taxon>
        <taxon>Metazoa</taxon>
        <taxon>Ecdysozoa</taxon>
        <taxon>Arthropoda</taxon>
        <taxon>Hexapoda</taxon>
        <taxon>Insecta</taxon>
        <taxon>Pterygota</taxon>
        <taxon>Neoptera</taxon>
        <taxon>Endopterygota</taxon>
        <taxon>Diptera</taxon>
        <taxon>Brachycera</taxon>
        <taxon>Muscomorpha</taxon>
        <taxon>Ephydroidea</taxon>
        <taxon>Drosophilidae</taxon>
        <taxon>Drosophila</taxon>
        <taxon>Sophophora</taxon>
    </lineage>
</organism>
<evidence type="ECO:0000256" key="8">
    <source>
        <dbReference type="SAM" id="Phobius"/>
    </source>
</evidence>
<comment type="subcellular location">
    <subcellularLocation>
        <location evidence="1">Nucleus inner membrane</location>
        <topology evidence="1">Multi-pass membrane protein</topology>
        <orientation evidence="1">Nucleoplasmic side</orientation>
    </subcellularLocation>
</comment>
<keyword evidence="4" id="KW-0732">Signal</keyword>
<dbReference type="PANTHER" id="PTHR13598:SF1">
    <property type="entry name" value="AT07567P-RELATED"/>
    <property type="match status" value="1"/>
</dbReference>
<evidence type="ECO:0000256" key="2">
    <source>
        <dbReference type="ARBA" id="ARBA00005748"/>
    </source>
</evidence>
<evidence type="ECO:0000256" key="6">
    <source>
        <dbReference type="ARBA" id="ARBA00023136"/>
    </source>
</evidence>
<keyword evidence="7" id="KW-0539">Nucleus</keyword>
<feature type="transmembrane region" description="Helical" evidence="8">
    <location>
        <begin position="246"/>
        <end position="270"/>
    </location>
</feature>
<keyword evidence="10" id="KW-1185">Reference proteome</keyword>
<evidence type="ECO:0000256" key="1">
    <source>
        <dbReference type="ARBA" id="ARBA00004575"/>
    </source>
</evidence>
<evidence type="ECO:0000256" key="7">
    <source>
        <dbReference type="ARBA" id="ARBA00023242"/>
    </source>
</evidence>
<proteinExistence type="inferred from homology"/>
<dbReference type="InterPro" id="IPR019358">
    <property type="entry name" value="NEMP_fam"/>
</dbReference>
<gene>
    <name evidence="9" type="primary">Dwil\GK19065</name>
    <name evidence="9" type="ORF">Dwil_GK19065</name>
</gene>
<evidence type="ECO:0000256" key="5">
    <source>
        <dbReference type="ARBA" id="ARBA00022989"/>
    </source>
</evidence>
<dbReference type="eggNOG" id="ENOG502T9HR">
    <property type="taxonomic scope" value="Eukaryota"/>
</dbReference>
<name>B4MV33_DROWI</name>
<evidence type="ECO:0000313" key="10">
    <source>
        <dbReference type="Proteomes" id="UP000007798"/>
    </source>
</evidence>
<dbReference type="PANTHER" id="PTHR13598">
    <property type="entry name" value="AT07567P-RELATED"/>
    <property type="match status" value="1"/>
</dbReference>
<dbReference type="GO" id="GO:0005637">
    <property type="term" value="C:nuclear inner membrane"/>
    <property type="evidence" value="ECO:0007669"/>
    <property type="project" value="UniProtKB-SubCell"/>
</dbReference>
<dbReference type="InParanoid" id="B4MV33"/>
<evidence type="ECO:0000256" key="4">
    <source>
        <dbReference type="ARBA" id="ARBA00022729"/>
    </source>
</evidence>
<sequence length="395" mass="46518">MAQKLLITQLYKGKTHIQGDLTVLRILYDTNTIQIYCRQDSPLTWLNLFRTVQVHLEFQETNNAVDWQQYREESALEVYHAHHLKREHFVGKYLTKSKQKTHVIDLPAHEKSCYGIYTNRTYKLQLKEVTCDRDRLAQLILGVGLFVMAPMISTSPYCFDFSSICFGAYVSSVILIFVALFLAGDRSFRSLPSLKTNMDTIFDEHVILVFGIWLAGGLLMQKLCLRWRWLWQFSITRRVLCRIYRIVAYLMISTASDYNLFGWFCVFLFLPWPELSRIYDWLKKHNVYYRRLIGQFLGYKRNQPINNDANKMQEINNQCYPIVHDSYQSKYQMQLRVLHENPPELVHVDFIDDDDYTTSVTTNYSSPTTSVTTNYSSPYQYHCGSSSLRSLWYGD</sequence>
<dbReference type="Proteomes" id="UP000007798">
    <property type="component" value="Unassembled WGS sequence"/>
</dbReference>
<comment type="similarity">
    <text evidence="2">Belongs to the NEMP family.</text>
</comment>
<evidence type="ECO:0000313" key="9">
    <source>
        <dbReference type="EMBL" id="EDW76378.2"/>
    </source>
</evidence>
<keyword evidence="6 8" id="KW-0472">Membrane</keyword>
<protein>
    <submittedName>
        <fullName evidence="9">Uncharacterized protein</fullName>
    </submittedName>
</protein>
<reference evidence="9 10" key="1">
    <citation type="journal article" date="2007" name="Nature">
        <title>Evolution of genes and genomes on the Drosophila phylogeny.</title>
        <authorList>
            <consortium name="Drosophila 12 Genomes Consortium"/>
            <person name="Clark A.G."/>
            <person name="Eisen M.B."/>
            <person name="Smith D.R."/>
            <person name="Bergman C.M."/>
            <person name="Oliver B."/>
            <person name="Markow T.A."/>
            <person name="Kaufman T.C."/>
            <person name="Kellis M."/>
            <person name="Gelbart W."/>
            <person name="Iyer V.N."/>
            <person name="Pollard D.A."/>
            <person name="Sackton T.B."/>
            <person name="Larracuente A.M."/>
            <person name="Singh N.D."/>
            <person name="Abad J.P."/>
            <person name="Abt D.N."/>
            <person name="Adryan B."/>
            <person name="Aguade M."/>
            <person name="Akashi H."/>
            <person name="Anderson W.W."/>
            <person name="Aquadro C.F."/>
            <person name="Ardell D.H."/>
            <person name="Arguello R."/>
            <person name="Artieri C.G."/>
            <person name="Barbash D.A."/>
            <person name="Barker D."/>
            <person name="Barsanti P."/>
            <person name="Batterham P."/>
            <person name="Batzoglou S."/>
            <person name="Begun D."/>
            <person name="Bhutkar A."/>
            <person name="Blanco E."/>
            <person name="Bosak S.A."/>
            <person name="Bradley R.K."/>
            <person name="Brand A.D."/>
            <person name="Brent M.R."/>
            <person name="Brooks A.N."/>
            <person name="Brown R.H."/>
            <person name="Butlin R.K."/>
            <person name="Caggese C."/>
            <person name="Calvi B.R."/>
            <person name="Bernardo de Carvalho A."/>
            <person name="Caspi A."/>
            <person name="Castrezana S."/>
            <person name="Celniker S.E."/>
            <person name="Chang J.L."/>
            <person name="Chapple C."/>
            <person name="Chatterji S."/>
            <person name="Chinwalla A."/>
            <person name="Civetta A."/>
            <person name="Clifton S.W."/>
            <person name="Comeron J.M."/>
            <person name="Costello J.C."/>
            <person name="Coyne J.A."/>
            <person name="Daub J."/>
            <person name="David R.G."/>
            <person name="Delcher A.L."/>
            <person name="Delehaunty K."/>
            <person name="Do C.B."/>
            <person name="Ebling H."/>
            <person name="Edwards K."/>
            <person name="Eickbush T."/>
            <person name="Evans J.D."/>
            <person name="Filipski A."/>
            <person name="Findeiss S."/>
            <person name="Freyhult E."/>
            <person name="Fulton L."/>
            <person name="Fulton R."/>
            <person name="Garcia A.C."/>
            <person name="Gardiner A."/>
            <person name="Garfield D.A."/>
            <person name="Garvin B.E."/>
            <person name="Gibson G."/>
            <person name="Gilbert D."/>
            <person name="Gnerre S."/>
            <person name="Godfrey J."/>
            <person name="Good R."/>
            <person name="Gotea V."/>
            <person name="Gravely B."/>
            <person name="Greenberg A.J."/>
            <person name="Griffiths-Jones S."/>
            <person name="Gross S."/>
            <person name="Guigo R."/>
            <person name="Gustafson E.A."/>
            <person name="Haerty W."/>
            <person name="Hahn M.W."/>
            <person name="Halligan D.L."/>
            <person name="Halpern A.L."/>
            <person name="Halter G.M."/>
            <person name="Han M.V."/>
            <person name="Heger A."/>
            <person name="Hillier L."/>
            <person name="Hinrichs A.S."/>
            <person name="Holmes I."/>
            <person name="Hoskins R.A."/>
            <person name="Hubisz M.J."/>
            <person name="Hultmark D."/>
            <person name="Huntley M.A."/>
            <person name="Jaffe D.B."/>
            <person name="Jagadeeshan S."/>
            <person name="Jeck W.R."/>
            <person name="Johnson J."/>
            <person name="Jones C.D."/>
            <person name="Jordan W.C."/>
            <person name="Karpen G.H."/>
            <person name="Kataoka E."/>
            <person name="Keightley P.D."/>
            <person name="Kheradpour P."/>
            <person name="Kirkness E.F."/>
            <person name="Koerich L.B."/>
            <person name="Kristiansen K."/>
            <person name="Kudrna D."/>
            <person name="Kulathinal R.J."/>
            <person name="Kumar S."/>
            <person name="Kwok R."/>
            <person name="Lander E."/>
            <person name="Langley C.H."/>
            <person name="Lapoint R."/>
            <person name="Lazzaro B.P."/>
            <person name="Lee S.J."/>
            <person name="Levesque L."/>
            <person name="Li R."/>
            <person name="Lin C.F."/>
            <person name="Lin M.F."/>
            <person name="Lindblad-Toh K."/>
            <person name="Llopart A."/>
            <person name="Long M."/>
            <person name="Low L."/>
            <person name="Lozovsky E."/>
            <person name="Lu J."/>
            <person name="Luo M."/>
            <person name="Machado C.A."/>
            <person name="Makalowski W."/>
            <person name="Marzo M."/>
            <person name="Matsuda M."/>
            <person name="Matzkin L."/>
            <person name="McAllister B."/>
            <person name="McBride C.S."/>
            <person name="McKernan B."/>
            <person name="McKernan K."/>
            <person name="Mendez-Lago M."/>
            <person name="Minx P."/>
            <person name="Mollenhauer M.U."/>
            <person name="Montooth K."/>
            <person name="Mount S.M."/>
            <person name="Mu X."/>
            <person name="Myers E."/>
            <person name="Negre B."/>
            <person name="Newfeld S."/>
            <person name="Nielsen R."/>
            <person name="Noor M.A."/>
            <person name="O'Grady P."/>
            <person name="Pachter L."/>
            <person name="Papaceit M."/>
            <person name="Parisi M.J."/>
            <person name="Parisi M."/>
            <person name="Parts L."/>
            <person name="Pedersen J.S."/>
            <person name="Pesole G."/>
            <person name="Phillippy A.M."/>
            <person name="Ponting C.P."/>
            <person name="Pop M."/>
            <person name="Porcelli D."/>
            <person name="Powell J.R."/>
            <person name="Prohaska S."/>
            <person name="Pruitt K."/>
            <person name="Puig M."/>
            <person name="Quesneville H."/>
            <person name="Ram K.R."/>
            <person name="Rand D."/>
            <person name="Rasmussen M.D."/>
            <person name="Reed L.K."/>
            <person name="Reenan R."/>
            <person name="Reily A."/>
            <person name="Remington K.A."/>
            <person name="Rieger T.T."/>
            <person name="Ritchie M.G."/>
            <person name="Robin C."/>
            <person name="Rogers Y.H."/>
            <person name="Rohde C."/>
            <person name="Rozas J."/>
            <person name="Rubenfield M.J."/>
            <person name="Ruiz A."/>
            <person name="Russo S."/>
            <person name="Salzberg S.L."/>
            <person name="Sanchez-Gracia A."/>
            <person name="Saranga D.J."/>
            <person name="Sato H."/>
            <person name="Schaeffer S.W."/>
            <person name="Schatz M.C."/>
            <person name="Schlenke T."/>
            <person name="Schwartz R."/>
            <person name="Segarra C."/>
            <person name="Singh R.S."/>
            <person name="Sirot L."/>
            <person name="Sirota M."/>
            <person name="Sisneros N.B."/>
            <person name="Smith C.D."/>
            <person name="Smith T.F."/>
            <person name="Spieth J."/>
            <person name="Stage D.E."/>
            <person name="Stark A."/>
            <person name="Stephan W."/>
            <person name="Strausberg R.L."/>
            <person name="Strempel S."/>
            <person name="Sturgill D."/>
            <person name="Sutton G."/>
            <person name="Sutton G.G."/>
            <person name="Tao W."/>
            <person name="Teichmann S."/>
            <person name="Tobari Y.N."/>
            <person name="Tomimura Y."/>
            <person name="Tsolas J.M."/>
            <person name="Valente V.L."/>
            <person name="Venter E."/>
            <person name="Venter J.C."/>
            <person name="Vicario S."/>
            <person name="Vieira F.G."/>
            <person name="Vilella A.J."/>
            <person name="Villasante A."/>
            <person name="Walenz B."/>
            <person name="Wang J."/>
            <person name="Wasserman M."/>
            <person name="Watts T."/>
            <person name="Wilson D."/>
            <person name="Wilson R.K."/>
            <person name="Wing R.A."/>
            <person name="Wolfner M.F."/>
            <person name="Wong A."/>
            <person name="Wong G.K."/>
            <person name="Wu C.I."/>
            <person name="Wu G."/>
            <person name="Yamamoto D."/>
            <person name="Yang H.P."/>
            <person name="Yang S.P."/>
            <person name="Yorke J.A."/>
            <person name="Yoshida K."/>
            <person name="Zdobnov E."/>
            <person name="Zhang P."/>
            <person name="Zhang Y."/>
            <person name="Zimin A.V."/>
            <person name="Baldwin J."/>
            <person name="Abdouelleil A."/>
            <person name="Abdulkadir J."/>
            <person name="Abebe A."/>
            <person name="Abera B."/>
            <person name="Abreu J."/>
            <person name="Acer S.C."/>
            <person name="Aftuck L."/>
            <person name="Alexander A."/>
            <person name="An P."/>
            <person name="Anderson E."/>
            <person name="Anderson S."/>
            <person name="Arachi H."/>
            <person name="Azer M."/>
            <person name="Bachantsang P."/>
            <person name="Barry A."/>
            <person name="Bayul T."/>
            <person name="Berlin A."/>
            <person name="Bessette D."/>
            <person name="Bloom T."/>
            <person name="Blye J."/>
            <person name="Boguslavskiy L."/>
            <person name="Bonnet C."/>
            <person name="Boukhgalter B."/>
            <person name="Bourzgui I."/>
            <person name="Brown A."/>
            <person name="Cahill P."/>
            <person name="Channer S."/>
            <person name="Cheshatsang Y."/>
            <person name="Chuda L."/>
            <person name="Citroen M."/>
            <person name="Collymore A."/>
            <person name="Cooke P."/>
            <person name="Costello M."/>
            <person name="D'Aco K."/>
            <person name="Daza R."/>
            <person name="De Haan G."/>
            <person name="DeGray S."/>
            <person name="DeMaso C."/>
            <person name="Dhargay N."/>
            <person name="Dooley K."/>
            <person name="Dooley E."/>
            <person name="Doricent M."/>
            <person name="Dorje P."/>
            <person name="Dorjee K."/>
            <person name="Dupes A."/>
            <person name="Elong R."/>
            <person name="Falk J."/>
            <person name="Farina A."/>
            <person name="Faro S."/>
            <person name="Ferguson D."/>
            <person name="Fisher S."/>
            <person name="Foley C.D."/>
            <person name="Franke A."/>
            <person name="Friedrich D."/>
            <person name="Gadbois L."/>
            <person name="Gearin G."/>
            <person name="Gearin C.R."/>
            <person name="Giannoukos G."/>
            <person name="Goode T."/>
            <person name="Graham J."/>
            <person name="Grandbois E."/>
            <person name="Grewal S."/>
            <person name="Gyaltsen K."/>
            <person name="Hafez N."/>
            <person name="Hagos B."/>
            <person name="Hall J."/>
            <person name="Henson C."/>
            <person name="Hollinger A."/>
            <person name="Honan T."/>
            <person name="Huard M.D."/>
            <person name="Hughes L."/>
            <person name="Hurhula B."/>
            <person name="Husby M.E."/>
            <person name="Kamat A."/>
            <person name="Kanga B."/>
            <person name="Kashin S."/>
            <person name="Khazanovich D."/>
            <person name="Kisner P."/>
            <person name="Lance K."/>
            <person name="Lara M."/>
            <person name="Lee W."/>
            <person name="Lennon N."/>
            <person name="Letendre F."/>
            <person name="LeVine R."/>
            <person name="Lipovsky A."/>
            <person name="Liu X."/>
            <person name="Liu J."/>
            <person name="Liu S."/>
            <person name="Lokyitsang T."/>
            <person name="Lokyitsang Y."/>
            <person name="Lubonja R."/>
            <person name="Lui A."/>
            <person name="MacDonald P."/>
            <person name="Magnisalis V."/>
            <person name="Maru K."/>
            <person name="Matthews C."/>
            <person name="McCusker W."/>
            <person name="McDonough S."/>
            <person name="Mehta T."/>
            <person name="Meldrim J."/>
            <person name="Meneus L."/>
            <person name="Mihai O."/>
            <person name="Mihalev A."/>
            <person name="Mihova T."/>
            <person name="Mittelman R."/>
            <person name="Mlenga V."/>
            <person name="Montmayeur A."/>
            <person name="Mulrain L."/>
            <person name="Navidi A."/>
            <person name="Naylor J."/>
            <person name="Negash T."/>
            <person name="Nguyen T."/>
            <person name="Nguyen N."/>
            <person name="Nicol R."/>
            <person name="Norbu C."/>
            <person name="Norbu N."/>
            <person name="Novod N."/>
            <person name="O'Neill B."/>
            <person name="Osman S."/>
            <person name="Markiewicz E."/>
            <person name="Oyono O.L."/>
            <person name="Patti C."/>
            <person name="Phunkhang P."/>
            <person name="Pierre F."/>
            <person name="Priest M."/>
            <person name="Raghuraman S."/>
            <person name="Rege F."/>
            <person name="Reyes R."/>
            <person name="Rise C."/>
            <person name="Rogov P."/>
            <person name="Ross K."/>
            <person name="Ryan E."/>
            <person name="Settipalli S."/>
            <person name="Shea T."/>
            <person name="Sherpa N."/>
            <person name="Shi L."/>
            <person name="Shih D."/>
            <person name="Sparrow T."/>
            <person name="Spaulding J."/>
            <person name="Stalker J."/>
            <person name="Stange-Thomann N."/>
            <person name="Stavropoulos S."/>
            <person name="Stone C."/>
            <person name="Strader C."/>
            <person name="Tesfaye S."/>
            <person name="Thomson T."/>
            <person name="Thoulutsang Y."/>
            <person name="Thoulutsang D."/>
            <person name="Topham K."/>
            <person name="Topping I."/>
            <person name="Tsamla T."/>
            <person name="Vassiliev H."/>
            <person name="Vo A."/>
            <person name="Wangchuk T."/>
            <person name="Wangdi T."/>
            <person name="Weiand M."/>
            <person name="Wilkinson J."/>
            <person name="Wilson A."/>
            <person name="Yadav S."/>
            <person name="Young G."/>
            <person name="Yu Q."/>
            <person name="Zembek L."/>
            <person name="Zhong D."/>
            <person name="Zimmer A."/>
            <person name="Zwirko Z."/>
            <person name="Jaffe D.B."/>
            <person name="Alvarez P."/>
            <person name="Brockman W."/>
            <person name="Butler J."/>
            <person name="Chin C."/>
            <person name="Gnerre S."/>
            <person name="Grabherr M."/>
            <person name="Kleber M."/>
            <person name="Mauceli E."/>
            <person name="MacCallum I."/>
        </authorList>
    </citation>
    <scope>NUCLEOTIDE SEQUENCE [LARGE SCALE GENOMIC DNA]</scope>
    <source>
        <strain evidence="10">Tucson 14030-0811.24</strain>
    </source>
</reference>
<feature type="transmembrane region" description="Helical" evidence="8">
    <location>
        <begin position="166"/>
        <end position="185"/>
    </location>
</feature>
<accession>B4MV33</accession>
<dbReference type="KEGG" id="dwi:6642119"/>